<dbReference type="Proteomes" id="UP000032142">
    <property type="component" value="Unassembled WGS sequence"/>
</dbReference>
<gene>
    <name evidence="1" type="ORF">F383_04307</name>
    <name evidence="2" type="ORF">F383_33954</name>
</gene>
<dbReference type="EMBL" id="KN442166">
    <property type="protein sequence ID" value="KHG27711.1"/>
    <property type="molecule type" value="Genomic_DNA"/>
</dbReference>
<dbReference type="AlphaFoldDB" id="A0A0B0PWC1"/>
<evidence type="ECO:0000313" key="2">
    <source>
        <dbReference type="EMBL" id="KHG27711.1"/>
    </source>
</evidence>
<proteinExistence type="predicted"/>
<protein>
    <submittedName>
        <fullName evidence="2">Uncharacterized protein</fullName>
    </submittedName>
</protein>
<sequence>MPFLLNLNNAFSAEISNLLNYSALPLLVYL</sequence>
<reference evidence="3" key="2">
    <citation type="submission" date="2014-09" db="EMBL/GenBank/DDBJ databases">
        <authorList>
            <person name="Mudge J."/>
            <person name="Ramaraj T."/>
            <person name="Lindquist I.E."/>
            <person name="Bharti A.K."/>
            <person name="Sundararajan A."/>
            <person name="Cameron C.T."/>
            <person name="Woodward J.E."/>
            <person name="May G.D."/>
            <person name="Brubaker C."/>
            <person name="Broadhvest J."/>
            <person name="Wilkins T.A."/>
        </authorList>
    </citation>
    <scope>NUCLEOTIDE SEQUENCE</scope>
    <source>
        <strain evidence="3">cv. AKA8401</strain>
    </source>
</reference>
<dbReference type="EMBL" id="KN413024">
    <property type="protein sequence ID" value="KHG19424.1"/>
    <property type="molecule type" value="Genomic_DNA"/>
</dbReference>
<evidence type="ECO:0000313" key="1">
    <source>
        <dbReference type="EMBL" id="KHG19424.1"/>
    </source>
</evidence>
<name>A0A0B0PWC1_GOSAR</name>
<accession>A0A0B0PWC1</accession>
<organism evidence="2 3">
    <name type="scientific">Gossypium arboreum</name>
    <name type="common">Tree cotton</name>
    <name type="synonym">Gossypium nanking</name>
    <dbReference type="NCBI Taxonomy" id="29729"/>
    <lineage>
        <taxon>Eukaryota</taxon>
        <taxon>Viridiplantae</taxon>
        <taxon>Streptophyta</taxon>
        <taxon>Embryophyta</taxon>
        <taxon>Tracheophyta</taxon>
        <taxon>Spermatophyta</taxon>
        <taxon>Magnoliopsida</taxon>
        <taxon>eudicotyledons</taxon>
        <taxon>Gunneridae</taxon>
        <taxon>Pentapetalae</taxon>
        <taxon>rosids</taxon>
        <taxon>malvids</taxon>
        <taxon>Malvales</taxon>
        <taxon>Malvaceae</taxon>
        <taxon>Malvoideae</taxon>
        <taxon>Gossypium</taxon>
    </lineage>
</organism>
<reference evidence="2" key="1">
    <citation type="submission" date="2014-09" db="EMBL/GenBank/DDBJ databases">
        <title>G. arboreum L. cv. AKA8401 A2 genome assembly version 1.0.</title>
        <authorList>
            <person name="Mudge J."/>
            <person name="Ramaraj T."/>
            <person name="Lindquist I.E."/>
            <person name="Bharti A.K."/>
            <person name="Sundararajan A."/>
            <person name="Cameron C.T."/>
            <person name="Woodward J.E."/>
            <person name="May G.D."/>
            <person name="Brubaker C."/>
            <person name="Broadhvest J."/>
            <person name="Wilkins T.A."/>
        </authorList>
    </citation>
    <scope>NUCLEOTIDE SEQUENCE</scope>
</reference>
<keyword evidence="3" id="KW-1185">Reference proteome</keyword>
<evidence type="ECO:0000313" key="3">
    <source>
        <dbReference type="Proteomes" id="UP000032142"/>
    </source>
</evidence>